<dbReference type="EMBL" id="BGZK01001488">
    <property type="protein sequence ID" value="GBP80903.1"/>
    <property type="molecule type" value="Genomic_DNA"/>
</dbReference>
<dbReference type="OrthoDB" id="10034127at2759"/>
<keyword evidence="3" id="KW-1185">Reference proteome</keyword>
<feature type="region of interest" description="Disordered" evidence="1">
    <location>
        <begin position="1"/>
        <end position="55"/>
    </location>
</feature>
<accession>A0A4C1Z151</accession>
<sequence length="293" mass="32310">MSPHMMAMAVCRLQRREAPPSPTEAPLEDTSSTAPDTTTLSEGSTELPDEQMPPPEISLYSDQQVILDEAGWAPRFCTLLKRYFDTHSLPSPGVGVEDHPAVRVRAEHLLSVAEVGQTLLLRPMTILLCARLSDIVVVEGGSPYAEGWGLITLAPNTLSDTKTIARLLAQQDLLEYTCMKDPNFDEVLTHIPQKGTYRSPEIQNEIIQATVQALRSSIVNDINESDWFGGLVSPRWWSSQWLLEALTSVLGERAPPLGDVGAEKQEDALLLHHMLPALRSGVHSRPKSRGHKL</sequence>
<evidence type="ECO:0000313" key="2">
    <source>
        <dbReference type="EMBL" id="GBP80903.1"/>
    </source>
</evidence>
<evidence type="ECO:0000313" key="3">
    <source>
        <dbReference type="Proteomes" id="UP000299102"/>
    </source>
</evidence>
<reference evidence="2 3" key="1">
    <citation type="journal article" date="2019" name="Commun. Biol.">
        <title>The bagworm genome reveals a unique fibroin gene that provides high tensile strength.</title>
        <authorList>
            <person name="Kono N."/>
            <person name="Nakamura H."/>
            <person name="Ohtoshi R."/>
            <person name="Tomita M."/>
            <person name="Numata K."/>
            <person name="Arakawa K."/>
        </authorList>
    </citation>
    <scope>NUCLEOTIDE SEQUENCE [LARGE SCALE GENOMIC DNA]</scope>
</reference>
<dbReference type="Gene3D" id="1.10.390.10">
    <property type="entry name" value="Neutral Protease Domain 2"/>
    <property type="match status" value="1"/>
</dbReference>
<gene>
    <name evidence="2" type="ORF">EVAR_48983_1</name>
</gene>
<dbReference type="InterPro" id="IPR027268">
    <property type="entry name" value="Peptidase_M4/M1_CTD_sf"/>
</dbReference>
<protein>
    <submittedName>
        <fullName evidence="2">Uncharacterized protein</fullName>
    </submittedName>
</protein>
<dbReference type="Proteomes" id="UP000299102">
    <property type="component" value="Unassembled WGS sequence"/>
</dbReference>
<name>A0A4C1Z151_EUMVA</name>
<dbReference type="AlphaFoldDB" id="A0A4C1Z151"/>
<feature type="compositionally biased region" description="Polar residues" evidence="1">
    <location>
        <begin position="29"/>
        <end position="44"/>
    </location>
</feature>
<organism evidence="2 3">
    <name type="scientific">Eumeta variegata</name>
    <name type="common">Bagworm moth</name>
    <name type="synonym">Eumeta japonica</name>
    <dbReference type="NCBI Taxonomy" id="151549"/>
    <lineage>
        <taxon>Eukaryota</taxon>
        <taxon>Metazoa</taxon>
        <taxon>Ecdysozoa</taxon>
        <taxon>Arthropoda</taxon>
        <taxon>Hexapoda</taxon>
        <taxon>Insecta</taxon>
        <taxon>Pterygota</taxon>
        <taxon>Neoptera</taxon>
        <taxon>Endopterygota</taxon>
        <taxon>Lepidoptera</taxon>
        <taxon>Glossata</taxon>
        <taxon>Ditrysia</taxon>
        <taxon>Tineoidea</taxon>
        <taxon>Psychidae</taxon>
        <taxon>Oiketicinae</taxon>
        <taxon>Eumeta</taxon>
    </lineage>
</organism>
<proteinExistence type="predicted"/>
<comment type="caution">
    <text evidence="2">The sequence shown here is derived from an EMBL/GenBank/DDBJ whole genome shotgun (WGS) entry which is preliminary data.</text>
</comment>
<evidence type="ECO:0000256" key="1">
    <source>
        <dbReference type="SAM" id="MobiDB-lite"/>
    </source>
</evidence>